<comment type="caution">
    <text evidence="3">The sequence shown here is derived from an EMBL/GenBank/DDBJ whole genome shotgun (WGS) entry which is preliminary data.</text>
</comment>
<evidence type="ECO:0000313" key="3">
    <source>
        <dbReference type="EMBL" id="TMQ61993.1"/>
    </source>
</evidence>
<evidence type="ECO:0000256" key="1">
    <source>
        <dbReference type="SAM" id="Phobius"/>
    </source>
</evidence>
<evidence type="ECO:0000313" key="2">
    <source>
        <dbReference type="EMBL" id="TMQ54637.1"/>
    </source>
</evidence>
<sequence length="91" mass="9590">MARLVLSVYLALVAVAGVAAVIRLSNSGDMPGLDAIELVLLAMPWSLALGLDPMSRLGWAGMAGIVVGGIAVNALLVRSLAAWAQRHWERR</sequence>
<keyword evidence="1" id="KW-1133">Transmembrane helix</keyword>
<dbReference type="EMBL" id="VBOX01000087">
    <property type="protein sequence ID" value="TMQ61993.1"/>
    <property type="molecule type" value="Genomic_DNA"/>
</dbReference>
<dbReference type="InterPro" id="IPR057702">
    <property type="entry name" value="DUF7942"/>
</dbReference>
<protein>
    <submittedName>
        <fullName evidence="3">Uncharacterized protein</fullName>
    </submittedName>
</protein>
<keyword evidence="1" id="KW-0472">Membrane</keyword>
<accession>A0A538TEC1</accession>
<proteinExistence type="predicted"/>
<evidence type="ECO:0000313" key="4">
    <source>
        <dbReference type="Proteomes" id="UP000317366"/>
    </source>
</evidence>
<feature type="transmembrane region" description="Helical" evidence="1">
    <location>
        <begin position="57"/>
        <end position="81"/>
    </location>
</feature>
<dbReference type="EMBL" id="VBOU01000061">
    <property type="protein sequence ID" value="TMQ54637.1"/>
    <property type="molecule type" value="Genomic_DNA"/>
</dbReference>
<dbReference type="Proteomes" id="UP000317366">
    <property type="component" value="Unassembled WGS sequence"/>
</dbReference>
<organism evidence="3 4">
    <name type="scientific">Eiseniibacteriota bacterium</name>
    <dbReference type="NCBI Taxonomy" id="2212470"/>
    <lineage>
        <taxon>Bacteria</taxon>
        <taxon>Candidatus Eiseniibacteriota</taxon>
    </lineage>
</organism>
<gene>
    <name evidence="2" type="ORF">E6K74_05525</name>
    <name evidence="3" type="ORF">E6K77_08680</name>
</gene>
<evidence type="ECO:0000313" key="5">
    <source>
        <dbReference type="Proteomes" id="UP000319829"/>
    </source>
</evidence>
<dbReference type="Pfam" id="PF25637">
    <property type="entry name" value="DUF7942"/>
    <property type="match status" value="1"/>
</dbReference>
<name>A0A538TEC1_UNCEI</name>
<dbReference type="Proteomes" id="UP000319829">
    <property type="component" value="Unassembled WGS sequence"/>
</dbReference>
<reference evidence="4 5" key="1">
    <citation type="journal article" date="2019" name="Nat. Microbiol.">
        <title>Mediterranean grassland soil C-N compound turnover is dependent on rainfall and depth, and is mediated by genomically divergent microorganisms.</title>
        <authorList>
            <person name="Diamond S."/>
            <person name="Andeer P.F."/>
            <person name="Li Z."/>
            <person name="Crits-Christoph A."/>
            <person name="Burstein D."/>
            <person name="Anantharaman K."/>
            <person name="Lane K.R."/>
            <person name="Thomas B.C."/>
            <person name="Pan C."/>
            <person name="Northen T.R."/>
            <person name="Banfield J.F."/>
        </authorList>
    </citation>
    <scope>NUCLEOTIDE SEQUENCE [LARGE SCALE GENOMIC DNA]</scope>
    <source>
        <strain evidence="2">WS_4</strain>
        <strain evidence="3">WS_7</strain>
    </source>
</reference>
<dbReference type="AlphaFoldDB" id="A0A538TEC1"/>
<keyword evidence="1" id="KW-0812">Transmembrane</keyword>